<proteinExistence type="predicted"/>
<accession>A0A328TXX7</accession>
<dbReference type="EMBL" id="QLUW01000003">
    <property type="protein sequence ID" value="RAP75300.1"/>
    <property type="molecule type" value="Genomic_DNA"/>
</dbReference>
<sequence>MTDKERFHCVRCGCMMESMDAAVLFQTGFYRVILPLGCCKTCYTQTQETLPQDDVKSAAGIESALSDELKFTTAYNYEQPLAYS</sequence>
<dbReference type="OrthoDB" id="2641051at2"/>
<dbReference type="RefSeq" id="WP_133257541.1">
    <property type="nucleotide sequence ID" value="NZ_QLUW01000003.1"/>
</dbReference>
<gene>
    <name evidence="1" type="ORF">DL346_18175</name>
</gene>
<dbReference type="AlphaFoldDB" id="A0A328TXX7"/>
<organism evidence="1 2">
    <name type="scientific">Paenibacillus montanisoli</name>
    <dbReference type="NCBI Taxonomy" id="2081970"/>
    <lineage>
        <taxon>Bacteria</taxon>
        <taxon>Bacillati</taxon>
        <taxon>Bacillota</taxon>
        <taxon>Bacilli</taxon>
        <taxon>Bacillales</taxon>
        <taxon>Paenibacillaceae</taxon>
        <taxon>Paenibacillus</taxon>
    </lineage>
</organism>
<keyword evidence="2" id="KW-1185">Reference proteome</keyword>
<reference evidence="1 2" key="1">
    <citation type="submission" date="2018-06" db="EMBL/GenBank/DDBJ databases">
        <title>Paenibacillus montanisoli sp. nov., isolated from mountain area soil.</title>
        <authorList>
            <person name="Wu M."/>
        </authorList>
    </citation>
    <scope>NUCLEOTIDE SEQUENCE [LARGE SCALE GENOMIC DNA]</scope>
    <source>
        <strain evidence="1 2">RA17</strain>
    </source>
</reference>
<evidence type="ECO:0000313" key="2">
    <source>
        <dbReference type="Proteomes" id="UP000249260"/>
    </source>
</evidence>
<protein>
    <submittedName>
        <fullName evidence="1">Uncharacterized protein</fullName>
    </submittedName>
</protein>
<dbReference type="Proteomes" id="UP000249260">
    <property type="component" value="Unassembled WGS sequence"/>
</dbReference>
<evidence type="ECO:0000313" key="1">
    <source>
        <dbReference type="EMBL" id="RAP75300.1"/>
    </source>
</evidence>
<name>A0A328TXX7_9BACL</name>
<comment type="caution">
    <text evidence="1">The sequence shown here is derived from an EMBL/GenBank/DDBJ whole genome shotgun (WGS) entry which is preliminary data.</text>
</comment>